<dbReference type="Proteomes" id="UP000248764">
    <property type="component" value="Unassembled WGS sequence"/>
</dbReference>
<sequence>MSQSTTQDRLRRWRTPIVSAVVAGGLLLGGYGIAAAADSGTSTPDSSESTAPDSESGTPESPDSTAPDRVRPGQPGQGEGRGGPGCDEEQQQSEDGATESSATT</sequence>
<protein>
    <submittedName>
        <fullName evidence="2">Uncharacterized protein</fullName>
    </submittedName>
</protein>
<gene>
    <name evidence="2" type="ORF">C1I92_29080</name>
</gene>
<feature type="compositionally biased region" description="Gly residues" evidence="1">
    <location>
        <begin position="75"/>
        <end position="85"/>
    </location>
</feature>
<evidence type="ECO:0000256" key="1">
    <source>
        <dbReference type="SAM" id="MobiDB-lite"/>
    </source>
</evidence>
<dbReference type="RefSeq" id="WP_111258131.1">
    <property type="nucleotide sequence ID" value="NZ_POTW01000113.1"/>
</dbReference>
<evidence type="ECO:0000313" key="2">
    <source>
        <dbReference type="EMBL" id="PZF79865.1"/>
    </source>
</evidence>
<comment type="caution">
    <text evidence="2">The sequence shown here is derived from an EMBL/GenBank/DDBJ whole genome shotgun (WGS) entry which is preliminary data.</text>
</comment>
<name>A0A2W2AXH8_9ACTN</name>
<keyword evidence="3" id="KW-1185">Reference proteome</keyword>
<dbReference type="EMBL" id="POTW01000113">
    <property type="protein sequence ID" value="PZF79865.1"/>
    <property type="molecule type" value="Genomic_DNA"/>
</dbReference>
<evidence type="ECO:0000313" key="3">
    <source>
        <dbReference type="Proteomes" id="UP000248764"/>
    </source>
</evidence>
<feature type="compositionally biased region" description="Polar residues" evidence="1">
    <location>
        <begin position="39"/>
        <end position="64"/>
    </location>
</feature>
<proteinExistence type="predicted"/>
<feature type="compositionally biased region" description="Polar residues" evidence="1">
    <location>
        <begin position="93"/>
        <end position="104"/>
    </location>
</feature>
<accession>A0A2W2AXH8</accession>
<feature type="region of interest" description="Disordered" evidence="1">
    <location>
        <begin position="35"/>
        <end position="104"/>
    </location>
</feature>
<reference evidence="2 3" key="1">
    <citation type="submission" date="2018-01" db="EMBL/GenBank/DDBJ databases">
        <title>Draft genome sequence of Jiangella sp. GTF31.</title>
        <authorList>
            <person name="Sahin N."/>
            <person name="Ay H."/>
            <person name="Saygin H."/>
        </authorList>
    </citation>
    <scope>NUCLEOTIDE SEQUENCE [LARGE SCALE GENOMIC DNA]</scope>
    <source>
        <strain evidence="2 3">GTF31</strain>
    </source>
</reference>
<dbReference type="AlphaFoldDB" id="A0A2W2AXH8"/>
<organism evidence="2 3">
    <name type="scientific">Jiangella anatolica</name>
    <dbReference type="NCBI Taxonomy" id="2670374"/>
    <lineage>
        <taxon>Bacteria</taxon>
        <taxon>Bacillati</taxon>
        <taxon>Actinomycetota</taxon>
        <taxon>Actinomycetes</taxon>
        <taxon>Jiangellales</taxon>
        <taxon>Jiangellaceae</taxon>
        <taxon>Jiangella</taxon>
    </lineage>
</organism>